<dbReference type="EMBL" id="JBANRG010000004">
    <property type="protein sequence ID" value="KAK7467407.1"/>
    <property type="molecule type" value="Genomic_DNA"/>
</dbReference>
<evidence type="ECO:0000256" key="10">
    <source>
        <dbReference type="SAM" id="SignalP"/>
    </source>
</evidence>
<feature type="active site" description="Charge relay system" evidence="7">
    <location>
        <position position="199"/>
    </location>
</feature>
<keyword evidence="9" id="KW-0812">Transmembrane</keyword>
<evidence type="ECO:0000256" key="8">
    <source>
        <dbReference type="SAM" id="MobiDB-lite"/>
    </source>
</evidence>
<dbReference type="InterPro" id="IPR036852">
    <property type="entry name" value="Peptidase_S8/S53_dom_sf"/>
</dbReference>
<keyword evidence="9" id="KW-0472">Membrane</keyword>
<dbReference type="InterPro" id="IPR034182">
    <property type="entry name" value="Kexin/furin"/>
</dbReference>
<feature type="compositionally biased region" description="Polar residues" evidence="8">
    <location>
        <begin position="812"/>
        <end position="823"/>
    </location>
</feature>
<dbReference type="EC" id="3.4.21.61" evidence="12"/>
<feature type="active site" description="Charge relay system" evidence="7">
    <location>
        <position position="237"/>
    </location>
</feature>
<evidence type="ECO:0000256" key="5">
    <source>
        <dbReference type="ARBA" id="ARBA00022825"/>
    </source>
</evidence>
<evidence type="ECO:0000256" key="4">
    <source>
        <dbReference type="ARBA" id="ARBA00022801"/>
    </source>
</evidence>
<keyword evidence="4 7" id="KW-0378">Hydrolase</keyword>
<feature type="transmembrane region" description="Helical" evidence="9">
    <location>
        <begin position="708"/>
        <end position="728"/>
    </location>
</feature>
<sequence>MRIRSLWSILFLLPLHVFSGNARAKRTYHSHNYYVLEHDPLVAGISLDVVAEILGVELVEPVKNLQNFWLVKAEKLEISARTEDSSLDPVLARYNSIRSSARSSTTHFTERSQERALADSIKYLSLQTLRQRTKRAPPPIPDTNFETASQVAERLAIADPLFPKQWHLVNDEFPENTMNVTGVWEMGITGKGVLSSLIDDGLDYASDDLAENFDAAASHDYNDHTDLPTPKLSDDTHGTRCAGQIAAVRNDLCGVGIAYDSKVAGVRILSGPISDVDEAEALNYAYQDVSIYSCSWGPPDDGRTMEGPDYLIRKAILEGINNGRDGKGSIFVFASGNGAASGDQCNFDGYTNSIYSVTVSAVDYQHVHPYYSEPCAANMIVAYSSGSGKSIVTTDRGDNKCTTRHGGTSAAAPNAVGVFALALQVRPDLTWRDIQHLCVNTARIINEDEVEWENTAAGRKYNYKYGYGVLDGYRFVTAAQDWELVKPQTWFQTHTVVLEDGRMTEDWEYSGGQFITEEGITSTITITQEMLEEHNFEKLEHINVKVWIHHERRGDVEVEIVSPNGIKSMLAGQRNNDKANTGFPGWKFMSVKHWGEDPVGDWTIRVTDAVNSDTNGTFLGWNIMFWGSAIDPAAVKKFELPPDHDVFPPPEEAPEPPKPSPSTTRSYQRPTVHPGTSTVESIPTSTPDSEIPTSSFPGLANLVSNQKAFFGAIGVVALFGIGMGIFFWRRRVRARQQNYTSLAGEEVGMSMRDRAGTRELYDAFGEESDEEAGDEQTLLPRSGHPDNIPQYHDEPDEDGRGSRNRERDDVDSNLSGSWEHASS</sequence>
<organism evidence="12 13">
    <name type="scientific">Marasmiellus scandens</name>
    <dbReference type="NCBI Taxonomy" id="2682957"/>
    <lineage>
        <taxon>Eukaryota</taxon>
        <taxon>Fungi</taxon>
        <taxon>Dikarya</taxon>
        <taxon>Basidiomycota</taxon>
        <taxon>Agaricomycotina</taxon>
        <taxon>Agaricomycetes</taxon>
        <taxon>Agaricomycetidae</taxon>
        <taxon>Agaricales</taxon>
        <taxon>Marasmiineae</taxon>
        <taxon>Omphalotaceae</taxon>
        <taxon>Marasmiellus</taxon>
    </lineage>
</organism>
<dbReference type="PRINTS" id="PR00723">
    <property type="entry name" value="SUBTILISIN"/>
</dbReference>
<dbReference type="PROSITE" id="PS51829">
    <property type="entry name" value="P_HOMO_B"/>
    <property type="match status" value="1"/>
</dbReference>
<keyword evidence="5 7" id="KW-0720">Serine protease</keyword>
<dbReference type="PROSITE" id="PS00137">
    <property type="entry name" value="SUBTILASE_HIS"/>
    <property type="match status" value="1"/>
</dbReference>
<dbReference type="Gene3D" id="2.60.120.260">
    <property type="entry name" value="Galactose-binding domain-like"/>
    <property type="match status" value="1"/>
</dbReference>
<feature type="region of interest" description="Disordered" evidence="8">
    <location>
        <begin position="765"/>
        <end position="823"/>
    </location>
</feature>
<keyword evidence="9" id="KW-1133">Transmembrane helix</keyword>
<dbReference type="CDD" id="cd04059">
    <property type="entry name" value="Peptidases_S8_Protein_convertases_Kexins_Furin-like"/>
    <property type="match status" value="1"/>
</dbReference>
<dbReference type="InterPro" id="IPR023828">
    <property type="entry name" value="Peptidase_S8_Ser-AS"/>
</dbReference>
<feature type="domain" description="P/Homo B" evidence="11">
    <location>
        <begin position="485"/>
        <end position="631"/>
    </location>
</feature>
<evidence type="ECO:0000313" key="12">
    <source>
        <dbReference type="EMBL" id="KAK7467407.1"/>
    </source>
</evidence>
<dbReference type="SUPFAM" id="SSF52743">
    <property type="entry name" value="Subtilisin-like"/>
    <property type="match status" value="1"/>
</dbReference>
<reference evidence="12 13" key="1">
    <citation type="submission" date="2024-01" db="EMBL/GenBank/DDBJ databases">
        <title>A draft genome for the cacao thread blight pathogen Marasmiellus scandens.</title>
        <authorList>
            <person name="Baruah I.K."/>
            <person name="Leung J."/>
            <person name="Bukari Y."/>
            <person name="Amoako-Attah I."/>
            <person name="Meinhardt L.W."/>
            <person name="Bailey B.A."/>
            <person name="Cohen S.P."/>
        </authorList>
    </citation>
    <scope>NUCLEOTIDE SEQUENCE [LARGE SCALE GENOMIC DNA]</scope>
    <source>
        <strain evidence="12 13">GH-19</strain>
    </source>
</reference>
<feature type="compositionally biased region" description="Pro residues" evidence="8">
    <location>
        <begin position="647"/>
        <end position="660"/>
    </location>
</feature>
<feature type="chain" id="PRO_5047403494" evidence="10">
    <location>
        <begin position="25"/>
        <end position="823"/>
    </location>
</feature>
<evidence type="ECO:0000256" key="6">
    <source>
        <dbReference type="ARBA" id="ARBA00022837"/>
    </source>
</evidence>
<dbReference type="InterPro" id="IPR022398">
    <property type="entry name" value="Peptidase_S8_His-AS"/>
</dbReference>
<dbReference type="PROSITE" id="PS00138">
    <property type="entry name" value="SUBTILASE_SER"/>
    <property type="match status" value="1"/>
</dbReference>
<keyword evidence="13" id="KW-1185">Reference proteome</keyword>
<dbReference type="Pfam" id="PF00082">
    <property type="entry name" value="Peptidase_S8"/>
    <property type="match status" value="1"/>
</dbReference>
<evidence type="ECO:0000256" key="2">
    <source>
        <dbReference type="ARBA" id="ARBA00022670"/>
    </source>
</evidence>
<dbReference type="InterPro" id="IPR015500">
    <property type="entry name" value="Peptidase_S8_subtilisin-rel"/>
</dbReference>
<evidence type="ECO:0000256" key="3">
    <source>
        <dbReference type="ARBA" id="ARBA00022729"/>
    </source>
</evidence>
<proteinExistence type="inferred from homology"/>
<accession>A0ABR1JWQ8</accession>
<comment type="similarity">
    <text evidence="1">Belongs to the peptidase S8 family. Furin subfamily.</text>
</comment>
<keyword evidence="6" id="KW-0106">Calcium</keyword>
<keyword evidence="3 10" id="KW-0732">Signal</keyword>
<evidence type="ECO:0000259" key="11">
    <source>
        <dbReference type="PROSITE" id="PS51829"/>
    </source>
</evidence>
<evidence type="ECO:0000313" key="13">
    <source>
        <dbReference type="Proteomes" id="UP001498398"/>
    </source>
</evidence>
<feature type="compositionally biased region" description="Basic and acidic residues" evidence="8">
    <location>
        <begin position="798"/>
        <end position="810"/>
    </location>
</feature>
<protein>
    <submittedName>
        <fullName evidence="12">Pheromone processing endoprotease</fullName>
        <ecNumber evidence="12">3.4.21.61</ecNumber>
    </submittedName>
</protein>
<dbReference type="PROSITE" id="PS51892">
    <property type="entry name" value="SUBTILASE"/>
    <property type="match status" value="1"/>
</dbReference>
<dbReference type="InterPro" id="IPR002884">
    <property type="entry name" value="P_dom"/>
</dbReference>
<dbReference type="PANTHER" id="PTHR42884">
    <property type="entry name" value="PROPROTEIN CONVERTASE SUBTILISIN/KEXIN-RELATED"/>
    <property type="match status" value="1"/>
</dbReference>
<evidence type="ECO:0000256" key="9">
    <source>
        <dbReference type="SAM" id="Phobius"/>
    </source>
</evidence>
<dbReference type="Proteomes" id="UP001498398">
    <property type="component" value="Unassembled WGS sequence"/>
</dbReference>
<dbReference type="InterPro" id="IPR008979">
    <property type="entry name" value="Galactose-bd-like_sf"/>
</dbReference>
<feature type="region of interest" description="Disordered" evidence="8">
    <location>
        <begin position="641"/>
        <end position="692"/>
    </location>
</feature>
<evidence type="ECO:0000256" key="1">
    <source>
        <dbReference type="ARBA" id="ARBA00005325"/>
    </source>
</evidence>
<dbReference type="Pfam" id="PF01483">
    <property type="entry name" value="P_proprotein"/>
    <property type="match status" value="1"/>
</dbReference>
<comment type="caution">
    <text evidence="12">The sequence shown here is derived from an EMBL/GenBank/DDBJ whole genome shotgun (WGS) entry which is preliminary data.</text>
</comment>
<feature type="compositionally biased region" description="Polar residues" evidence="8">
    <location>
        <begin position="662"/>
        <end position="692"/>
    </location>
</feature>
<dbReference type="InterPro" id="IPR000209">
    <property type="entry name" value="Peptidase_S8/S53_dom"/>
</dbReference>
<keyword evidence="2 7" id="KW-0645">Protease</keyword>
<feature type="signal peptide" evidence="10">
    <location>
        <begin position="1"/>
        <end position="24"/>
    </location>
</feature>
<evidence type="ECO:0000256" key="7">
    <source>
        <dbReference type="PROSITE-ProRule" id="PRU01240"/>
    </source>
</evidence>
<dbReference type="SUPFAM" id="SSF49785">
    <property type="entry name" value="Galactose-binding domain-like"/>
    <property type="match status" value="1"/>
</dbReference>
<name>A0ABR1JWQ8_9AGAR</name>
<feature type="active site" description="Charge relay system" evidence="7">
    <location>
        <position position="409"/>
    </location>
</feature>
<feature type="compositionally biased region" description="Acidic residues" evidence="8">
    <location>
        <begin position="765"/>
        <end position="774"/>
    </location>
</feature>
<dbReference type="PANTHER" id="PTHR42884:SF14">
    <property type="entry name" value="NEUROENDOCRINE CONVERTASE 1"/>
    <property type="match status" value="1"/>
</dbReference>
<gene>
    <name evidence="12" type="primary">KEX2_1</name>
    <name evidence="12" type="ORF">VKT23_004462</name>
</gene>
<dbReference type="Gene3D" id="3.40.50.200">
    <property type="entry name" value="Peptidase S8/S53 domain"/>
    <property type="match status" value="1"/>
</dbReference>
<dbReference type="GO" id="GO:0004252">
    <property type="term" value="F:serine-type endopeptidase activity"/>
    <property type="evidence" value="ECO:0007669"/>
    <property type="project" value="UniProtKB-EC"/>
</dbReference>